<dbReference type="GO" id="GO:0004715">
    <property type="term" value="F:non-membrane spanning protein tyrosine kinase activity"/>
    <property type="evidence" value="ECO:0007669"/>
    <property type="project" value="UniProtKB-EC"/>
</dbReference>
<dbReference type="PANTHER" id="PTHR32309:SF31">
    <property type="entry name" value="CAPSULAR EXOPOLYSACCHARIDE FAMILY"/>
    <property type="match status" value="1"/>
</dbReference>
<dbReference type="InterPro" id="IPR037257">
    <property type="entry name" value="T2SS_E_N_sf"/>
</dbReference>
<sequence>MKFEPLLESQAAPVPPVMSSDRMGELFIQSGRLTRAQVDQIIQLQDQSQLRFGEAAVRLQLLSEGEIQAVLAQQFNYVTASDLRLGQDPGCPLPIANAPYSPEAEAIRRIRSELLLEGRDLSPLQVAVVSPGSGEGRTYLAANLAFSFAQVGKRTLLIDADFRSPKVHGYFSMNNKKGLSGVLSGRSAITLDVMTMVLPNLYVLPAGPLPPNPLEILQDPNLSKLIQQLSHDLDVVVVDTPASMDSSDGKVIARQVGAALVVGREHHTRIAELRETVEALQSVGVRVFGTVYNRYDARYAAGTTTVRGLRWWPAAWRWPFRRAPR</sequence>
<proteinExistence type="predicted"/>
<comment type="caution">
    <text evidence="4">The sequence shown here is derived from an EMBL/GenBank/DDBJ whole genome shotgun (WGS) entry which is preliminary data.</text>
</comment>
<keyword evidence="2" id="KW-0067">ATP-binding</keyword>
<organism evidence="4 5">
    <name type="scientific">Curvibacter cyanobacteriorum</name>
    <dbReference type="NCBI Taxonomy" id="3026422"/>
    <lineage>
        <taxon>Bacteria</taxon>
        <taxon>Pseudomonadati</taxon>
        <taxon>Pseudomonadota</taxon>
        <taxon>Betaproteobacteria</taxon>
        <taxon>Burkholderiales</taxon>
        <taxon>Comamonadaceae</taxon>
        <taxon>Curvibacter</taxon>
    </lineage>
</organism>
<dbReference type="PANTHER" id="PTHR32309">
    <property type="entry name" value="TYROSINE-PROTEIN KINASE"/>
    <property type="match status" value="1"/>
</dbReference>
<dbReference type="InterPro" id="IPR005702">
    <property type="entry name" value="Wzc-like_C"/>
</dbReference>
<dbReference type="SUPFAM" id="SSF52540">
    <property type="entry name" value="P-loop containing nucleoside triphosphate hydrolases"/>
    <property type="match status" value="1"/>
</dbReference>
<dbReference type="Gene3D" id="3.40.50.300">
    <property type="entry name" value="P-loop containing nucleotide triphosphate hydrolases"/>
    <property type="match status" value="1"/>
</dbReference>
<keyword evidence="5" id="KW-1185">Reference proteome</keyword>
<dbReference type="NCBIfam" id="TIGR01007">
    <property type="entry name" value="eps_fam"/>
    <property type="match status" value="1"/>
</dbReference>
<protein>
    <submittedName>
        <fullName evidence="4">Polysaccharide biosynthesis tyrosine autokinase</fullName>
        <ecNumber evidence="4">2.7.10.2</ecNumber>
    </submittedName>
</protein>
<feature type="domain" description="CobQ/CobB/MinD/ParA nucleotide binding" evidence="3">
    <location>
        <begin position="126"/>
        <end position="298"/>
    </location>
</feature>
<dbReference type="CDD" id="cd05387">
    <property type="entry name" value="BY-kinase"/>
    <property type="match status" value="1"/>
</dbReference>
<dbReference type="InterPro" id="IPR002586">
    <property type="entry name" value="CobQ/CobB/MinD/ParA_Nub-bd_dom"/>
</dbReference>
<dbReference type="InterPro" id="IPR027417">
    <property type="entry name" value="P-loop_NTPase"/>
</dbReference>
<dbReference type="InterPro" id="IPR050445">
    <property type="entry name" value="Bact_polysacc_biosynth/exp"/>
</dbReference>
<keyword evidence="1" id="KW-0547">Nucleotide-binding</keyword>
<dbReference type="SUPFAM" id="SSF160246">
    <property type="entry name" value="EspE N-terminal domain-like"/>
    <property type="match status" value="1"/>
</dbReference>
<dbReference type="Pfam" id="PF01656">
    <property type="entry name" value="CbiA"/>
    <property type="match status" value="1"/>
</dbReference>
<evidence type="ECO:0000256" key="2">
    <source>
        <dbReference type="ARBA" id="ARBA00022840"/>
    </source>
</evidence>
<reference evidence="4 5" key="1">
    <citation type="submission" date="2023-02" db="EMBL/GenBank/DDBJ databases">
        <title>Bacterial whole genomic sequence of Curvibacter sp. HBC61.</title>
        <authorList>
            <person name="Le V."/>
            <person name="Ko S.-R."/>
            <person name="Ahn C.-Y."/>
            <person name="Oh H.-M."/>
        </authorList>
    </citation>
    <scope>NUCLEOTIDE SEQUENCE [LARGE SCALE GENOMIC DNA]</scope>
    <source>
        <strain evidence="4 5">HBC61</strain>
    </source>
</reference>
<evidence type="ECO:0000256" key="1">
    <source>
        <dbReference type="ARBA" id="ARBA00022741"/>
    </source>
</evidence>
<dbReference type="EMBL" id="JAQSIP010000001">
    <property type="protein sequence ID" value="MDD0837165.1"/>
    <property type="molecule type" value="Genomic_DNA"/>
</dbReference>
<gene>
    <name evidence="4" type="ORF">PSQ40_01145</name>
</gene>
<name>A0ABT5MSZ9_9BURK</name>
<dbReference type="Proteomes" id="UP001528673">
    <property type="component" value="Unassembled WGS sequence"/>
</dbReference>
<evidence type="ECO:0000313" key="5">
    <source>
        <dbReference type="Proteomes" id="UP001528673"/>
    </source>
</evidence>
<dbReference type="RefSeq" id="WP_273948085.1">
    <property type="nucleotide sequence ID" value="NZ_JAQSIP010000001.1"/>
</dbReference>
<dbReference type="EC" id="2.7.10.2" evidence="4"/>
<evidence type="ECO:0000259" key="3">
    <source>
        <dbReference type="Pfam" id="PF01656"/>
    </source>
</evidence>
<keyword evidence="4" id="KW-0808">Transferase</keyword>
<evidence type="ECO:0000313" key="4">
    <source>
        <dbReference type="EMBL" id="MDD0837165.1"/>
    </source>
</evidence>
<accession>A0ABT5MSZ9</accession>